<dbReference type="Pfam" id="PF13419">
    <property type="entry name" value="HAD_2"/>
    <property type="match status" value="1"/>
</dbReference>
<evidence type="ECO:0000256" key="2">
    <source>
        <dbReference type="ARBA" id="ARBA00006171"/>
    </source>
</evidence>
<comment type="caution">
    <text evidence="5">The sequence shown here is derived from an EMBL/GenBank/DDBJ whole genome shotgun (WGS) entry which is preliminary data.</text>
</comment>
<evidence type="ECO:0000313" key="6">
    <source>
        <dbReference type="Proteomes" id="UP000561417"/>
    </source>
</evidence>
<comment type="similarity">
    <text evidence="2">Belongs to the HAD-like hydrolase superfamily. CbbY/CbbZ/Gph/YieH family.</text>
</comment>
<dbReference type="GO" id="GO:0046872">
    <property type="term" value="F:metal ion binding"/>
    <property type="evidence" value="ECO:0007669"/>
    <property type="project" value="UniProtKB-KW"/>
</dbReference>
<evidence type="ECO:0000256" key="3">
    <source>
        <dbReference type="ARBA" id="ARBA00022723"/>
    </source>
</evidence>
<dbReference type="InterPro" id="IPR023198">
    <property type="entry name" value="PGP-like_dom2"/>
</dbReference>
<dbReference type="EMBL" id="JACHIM010000002">
    <property type="protein sequence ID" value="MBB5073535.1"/>
    <property type="molecule type" value="Genomic_DNA"/>
</dbReference>
<name>A0A840NUB4_9HYPH</name>
<dbReference type="NCBIfam" id="TIGR01509">
    <property type="entry name" value="HAD-SF-IA-v3"/>
    <property type="match status" value="1"/>
</dbReference>
<keyword evidence="5" id="KW-0378">Hydrolase</keyword>
<dbReference type="SFLD" id="SFLDS00003">
    <property type="entry name" value="Haloacid_Dehalogenase"/>
    <property type="match status" value="1"/>
</dbReference>
<dbReference type="GO" id="GO:0016787">
    <property type="term" value="F:hydrolase activity"/>
    <property type="evidence" value="ECO:0007669"/>
    <property type="project" value="UniProtKB-KW"/>
</dbReference>
<dbReference type="InterPro" id="IPR036412">
    <property type="entry name" value="HAD-like_sf"/>
</dbReference>
<dbReference type="Gene3D" id="1.10.150.240">
    <property type="entry name" value="Putative phosphatase, domain 2"/>
    <property type="match status" value="1"/>
</dbReference>
<comment type="cofactor">
    <cofactor evidence="1">
        <name>Mg(2+)</name>
        <dbReference type="ChEBI" id="CHEBI:18420"/>
    </cofactor>
</comment>
<accession>A0A840NUB4</accession>
<evidence type="ECO:0000256" key="4">
    <source>
        <dbReference type="ARBA" id="ARBA00022842"/>
    </source>
</evidence>
<dbReference type="InterPro" id="IPR006439">
    <property type="entry name" value="HAD-SF_hydro_IA"/>
</dbReference>
<organism evidence="5 6">
    <name type="scientific">Bartonella callosciuri</name>
    <dbReference type="NCBI Taxonomy" id="686223"/>
    <lineage>
        <taxon>Bacteria</taxon>
        <taxon>Pseudomonadati</taxon>
        <taxon>Pseudomonadota</taxon>
        <taxon>Alphaproteobacteria</taxon>
        <taxon>Hyphomicrobiales</taxon>
        <taxon>Bartonellaceae</taxon>
        <taxon>Bartonella</taxon>
    </lineage>
</organism>
<dbReference type="SUPFAM" id="SSF56784">
    <property type="entry name" value="HAD-like"/>
    <property type="match status" value="1"/>
</dbReference>
<dbReference type="Proteomes" id="UP000561417">
    <property type="component" value="Unassembled WGS sequence"/>
</dbReference>
<dbReference type="RefSeq" id="WP_183228596.1">
    <property type="nucleotide sequence ID" value="NZ_JACHIM010000002.1"/>
</dbReference>
<evidence type="ECO:0000313" key="5">
    <source>
        <dbReference type="EMBL" id="MBB5073535.1"/>
    </source>
</evidence>
<dbReference type="SFLD" id="SFLDG01129">
    <property type="entry name" value="C1.5:_HAD__Beta-PGM__Phosphata"/>
    <property type="match status" value="1"/>
</dbReference>
<dbReference type="InterPro" id="IPR051600">
    <property type="entry name" value="Beta-PGM-like"/>
</dbReference>
<sequence>MPQIDLIIFDCDGVLVDSEYLAAKIGSQLITQTGYEISPEELSKRYAGLIFCDILKQIEKETEKPISAHLIDQMSDLFRAQIKTELHAIDGIREAIEIIQTRYPYCICSNAKSTDIKEMLTTVDLYDLFDGKDKIFSAPEVGTKKTKPAPDVFLFTAQQLHVKPTNTIVIEDSLHGVHAASAAGMRVIGFTGGSHSYLGHSNVLAEAGAETVIAKHAHLGEVLEAMAVWRDLP</sequence>
<keyword evidence="6" id="KW-1185">Reference proteome</keyword>
<dbReference type="PANTHER" id="PTHR46193:SF10">
    <property type="entry name" value="6-PHOSPHOGLUCONATE PHOSPHATASE"/>
    <property type="match status" value="1"/>
</dbReference>
<keyword evidence="3" id="KW-0479">Metal-binding</keyword>
<evidence type="ECO:0000256" key="1">
    <source>
        <dbReference type="ARBA" id="ARBA00001946"/>
    </source>
</evidence>
<dbReference type="Gene3D" id="3.40.50.1000">
    <property type="entry name" value="HAD superfamily/HAD-like"/>
    <property type="match status" value="1"/>
</dbReference>
<dbReference type="InterPro" id="IPR041492">
    <property type="entry name" value="HAD_2"/>
</dbReference>
<dbReference type="SFLD" id="SFLDG01135">
    <property type="entry name" value="C1.5.6:_HAD__Beta-PGM__Phospha"/>
    <property type="match status" value="1"/>
</dbReference>
<dbReference type="InterPro" id="IPR023214">
    <property type="entry name" value="HAD_sf"/>
</dbReference>
<protein>
    <submittedName>
        <fullName evidence="5">HAD superfamily hydrolase (TIGR01509 family)</fullName>
    </submittedName>
</protein>
<gene>
    <name evidence="5" type="ORF">HNQ69_000656</name>
</gene>
<reference evidence="5 6" key="1">
    <citation type="submission" date="2020-08" db="EMBL/GenBank/DDBJ databases">
        <title>Genomic Encyclopedia of Type Strains, Phase IV (KMG-IV): sequencing the most valuable type-strain genomes for metagenomic binning, comparative biology and taxonomic classification.</title>
        <authorList>
            <person name="Goeker M."/>
        </authorList>
    </citation>
    <scope>NUCLEOTIDE SEQUENCE [LARGE SCALE GENOMIC DNA]</scope>
    <source>
        <strain evidence="5 6">DSM 28538</strain>
    </source>
</reference>
<proteinExistence type="inferred from homology"/>
<keyword evidence="4" id="KW-0460">Magnesium</keyword>
<dbReference type="AlphaFoldDB" id="A0A840NUB4"/>
<dbReference type="PANTHER" id="PTHR46193">
    <property type="entry name" value="6-PHOSPHOGLUCONATE PHOSPHATASE"/>
    <property type="match status" value="1"/>
</dbReference>